<evidence type="ECO:0000313" key="1">
    <source>
        <dbReference type="EMBL" id="AND75307.1"/>
    </source>
</evidence>
<keyword evidence="2" id="KW-1185">Reference proteome</keyword>
<sequence length="66" mass="7746">MIVILKAGVSLECSQIKENVEYEVIAKDIKVFETFYKLKDVEGWYNGKYFKQVSTDEEDPEPFSEF</sequence>
<evidence type="ECO:0000313" key="2">
    <source>
        <dbReference type="Proteomes" id="UP000225947"/>
    </source>
</evidence>
<dbReference type="EMBL" id="KU935715">
    <property type="protein sequence ID" value="AND75307.1"/>
    <property type="molecule type" value="Genomic_DNA"/>
</dbReference>
<gene>
    <name evidence="1" type="ORF">ME3_146</name>
</gene>
<organism evidence="1 2">
    <name type="scientific">Acinetobacter phage vB_AbaM_ME3</name>
    <dbReference type="NCBI Taxonomy" id="1837876"/>
    <lineage>
        <taxon>Viruses</taxon>
        <taxon>Duplodnaviria</taxon>
        <taxon>Heunggongvirae</taxon>
        <taxon>Uroviricota</taxon>
        <taxon>Caudoviricetes</taxon>
        <taxon>Metrivirus</taxon>
        <taxon>Metrivirus ME3</taxon>
    </lineage>
</organism>
<name>A0A172Q0D4_9CAUD</name>
<protein>
    <submittedName>
        <fullName evidence="1">Uncharacterized protein</fullName>
    </submittedName>
</protein>
<proteinExistence type="predicted"/>
<dbReference type="Proteomes" id="UP000225947">
    <property type="component" value="Segment"/>
</dbReference>
<accession>A0A172Q0D4</accession>
<reference evidence="2" key="1">
    <citation type="submission" date="2016-03" db="EMBL/GenBank/DDBJ databases">
        <title>Characterization of Acinetobacter baumannii phage vB_AbaM_ME3.</title>
        <authorList>
            <person name="Buttimer C.T.H."/>
            <person name="Elbreki M."/>
            <person name="Coffey A."/>
        </authorList>
    </citation>
    <scope>NUCLEOTIDE SEQUENCE [LARGE SCALE GENOMIC DNA]</scope>
</reference>